<evidence type="ECO:0000313" key="4">
    <source>
        <dbReference type="Proteomes" id="UP001152173"/>
    </source>
</evidence>
<feature type="signal peptide" evidence="2">
    <location>
        <begin position="1"/>
        <end position="22"/>
    </location>
</feature>
<dbReference type="RefSeq" id="WP_269926998.1">
    <property type="nucleotide sequence ID" value="NZ_JAMKBJ010000010.1"/>
</dbReference>
<evidence type="ECO:0008006" key="5">
    <source>
        <dbReference type="Google" id="ProtNLM"/>
    </source>
</evidence>
<keyword evidence="4" id="KW-1185">Reference proteome</keyword>
<gene>
    <name evidence="3" type="ORF">M9R32_12115</name>
</gene>
<dbReference type="PROSITE" id="PS51257">
    <property type="entry name" value="PROKAR_LIPOPROTEIN"/>
    <property type="match status" value="1"/>
</dbReference>
<reference evidence="3" key="1">
    <citation type="submission" date="2022-05" db="EMBL/GenBank/DDBJ databases">
        <authorList>
            <person name="Colautti A."/>
            <person name="Iacumin L."/>
        </authorList>
    </citation>
    <scope>NUCLEOTIDE SEQUENCE</scope>
    <source>
        <strain evidence="3">SK 55</strain>
    </source>
</reference>
<evidence type="ECO:0000256" key="2">
    <source>
        <dbReference type="SAM" id="SignalP"/>
    </source>
</evidence>
<dbReference type="EMBL" id="JAMKBJ010000010">
    <property type="protein sequence ID" value="MCZ8537931.1"/>
    <property type="molecule type" value="Genomic_DNA"/>
</dbReference>
<keyword evidence="2" id="KW-0732">Signal</keyword>
<feature type="chain" id="PRO_5040943014" description="Lipoprotein" evidence="2">
    <location>
        <begin position="23"/>
        <end position="284"/>
    </location>
</feature>
<accession>A0A9X3RDU8</accession>
<organism evidence="3 4">
    <name type="scientific">Paenisporosarcina quisquiliarum</name>
    <dbReference type="NCBI Taxonomy" id="365346"/>
    <lineage>
        <taxon>Bacteria</taxon>
        <taxon>Bacillati</taxon>
        <taxon>Bacillota</taxon>
        <taxon>Bacilli</taxon>
        <taxon>Bacillales</taxon>
        <taxon>Caryophanaceae</taxon>
        <taxon>Paenisporosarcina</taxon>
    </lineage>
</organism>
<feature type="region of interest" description="Disordered" evidence="1">
    <location>
        <begin position="26"/>
        <end position="64"/>
    </location>
</feature>
<sequence>MFKNKFNPFFILLILFFTAACSEVDDTPTQQSSEPNEQEVVPVDSDSQSEKDDDETDPVVSKEPEVLSDAEIRVVMDKFLKIEEIVKETNGKMTFSDEESTQPEVMAAKLQENLPESIKELASSKMLNKELPKEIQYWYSTSGEDGFFPEVSLDARMEVIENTPQLIKVKTFQLKDFYQWHGNVYITAVYENGQWLISGYEWVDADKEPLNLSKEELLIHEETMNDSEIEFIAEETITGTMDDGTSKTANAIIVMIVKDNTLKGRFTDTGKVINELPDKFKSAE</sequence>
<dbReference type="AlphaFoldDB" id="A0A9X3RDU8"/>
<comment type="caution">
    <text evidence="3">The sequence shown here is derived from an EMBL/GenBank/DDBJ whole genome shotgun (WGS) entry which is preliminary data.</text>
</comment>
<dbReference type="Proteomes" id="UP001152173">
    <property type="component" value="Unassembled WGS sequence"/>
</dbReference>
<evidence type="ECO:0000256" key="1">
    <source>
        <dbReference type="SAM" id="MobiDB-lite"/>
    </source>
</evidence>
<protein>
    <recommendedName>
        <fullName evidence="5">Lipoprotein</fullName>
    </recommendedName>
</protein>
<evidence type="ECO:0000313" key="3">
    <source>
        <dbReference type="EMBL" id="MCZ8537931.1"/>
    </source>
</evidence>
<proteinExistence type="predicted"/>
<name>A0A9X3RDU8_9BACL</name>